<dbReference type="PANTHER" id="PTHR39188:SF3">
    <property type="entry name" value="STAGE IV SPORULATION PROTEIN FB"/>
    <property type="match status" value="1"/>
</dbReference>
<keyword evidence="10" id="KW-0482">Metalloprotease</keyword>
<keyword evidence="6" id="KW-0479">Metal-binding</keyword>
<feature type="transmembrane region" description="Helical" evidence="12">
    <location>
        <begin position="118"/>
        <end position="139"/>
    </location>
</feature>
<dbReference type="AlphaFoldDB" id="A0A3S1D0M1"/>
<comment type="similarity">
    <text evidence="3">Belongs to the peptidase M50B family.</text>
</comment>
<keyword evidence="7" id="KW-0378">Hydrolase</keyword>
<evidence type="ECO:0000313" key="15">
    <source>
        <dbReference type="Proteomes" id="UP000272464"/>
    </source>
</evidence>
<dbReference type="CDD" id="cd06160">
    <property type="entry name" value="S2P-M50_like_2"/>
    <property type="match status" value="1"/>
</dbReference>
<keyword evidence="9 12" id="KW-1133">Transmembrane helix</keyword>
<organism evidence="14 15">
    <name type="scientific">Paenibacillus zeisoli</name>
    <dbReference type="NCBI Taxonomy" id="2496267"/>
    <lineage>
        <taxon>Bacteria</taxon>
        <taxon>Bacillati</taxon>
        <taxon>Bacillota</taxon>
        <taxon>Bacilli</taxon>
        <taxon>Bacillales</taxon>
        <taxon>Paenibacillaceae</taxon>
        <taxon>Paenibacillus</taxon>
    </lineage>
</organism>
<feature type="transmembrane region" description="Helical" evidence="12">
    <location>
        <begin position="88"/>
        <end position="106"/>
    </location>
</feature>
<evidence type="ECO:0000256" key="4">
    <source>
        <dbReference type="ARBA" id="ARBA00022670"/>
    </source>
</evidence>
<evidence type="ECO:0000256" key="12">
    <source>
        <dbReference type="SAM" id="Phobius"/>
    </source>
</evidence>
<sequence>MEEQQNPKSQQQQKNSLWRLGSLFALILAKGKTLLAVLKFSKLGGALISMAVSIGAYAILYPWGFAVGLVLLLFIHELGHVLAAKRKGLPVSAPLFIPFIGALIAVKRNPRDAQTEAYIALGGPILGSLGALITFGAAYYLDSPLLYALANAGFFLNLLNLLPIHPLDGGRIATAVTRWLWLVGLIGGLYVIIELKSFLFFIIWALFAYELYEKYGRKKKKATRSLRGAFEVPAEHLREQGYLIPGTGHRRDLAYTTYSELDGQQYVKAVWEGLNFEGLIALPQQGLIQRVQVVHIDHVNKEDGLHLAIQCQVDYEVFENNQYYDVPMSARIGYGITYALLAGGLAGMMYMVHQFSNLT</sequence>
<evidence type="ECO:0000256" key="6">
    <source>
        <dbReference type="ARBA" id="ARBA00022723"/>
    </source>
</evidence>
<evidence type="ECO:0000256" key="2">
    <source>
        <dbReference type="ARBA" id="ARBA00004141"/>
    </source>
</evidence>
<evidence type="ECO:0000256" key="8">
    <source>
        <dbReference type="ARBA" id="ARBA00022833"/>
    </source>
</evidence>
<reference evidence="14 15" key="1">
    <citation type="submission" date="2018-12" db="EMBL/GenBank/DDBJ databases">
        <authorList>
            <person name="Sun L."/>
            <person name="Chen Z."/>
        </authorList>
    </citation>
    <scope>NUCLEOTIDE SEQUENCE [LARGE SCALE GENOMIC DNA]</scope>
    <source>
        <strain evidence="14 15">3-5-3</strain>
    </source>
</reference>
<keyword evidence="15" id="KW-1185">Reference proteome</keyword>
<evidence type="ECO:0000256" key="10">
    <source>
        <dbReference type="ARBA" id="ARBA00023049"/>
    </source>
</evidence>
<evidence type="ECO:0000256" key="7">
    <source>
        <dbReference type="ARBA" id="ARBA00022801"/>
    </source>
</evidence>
<evidence type="ECO:0000256" key="1">
    <source>
        <dbReference type="ARBA" id="ARBA00001947"/>
    </source>
</evidence>
<dbReference type="GO" id="GO:0006508">
    <property type="term" value="P:proteolysis"/>
    <property type="evidence" value="ECO:0007669"/>
    <property type="project" value="UniProtKB-KW"/>
</dbReference>
<dbReference type="OrthoDB" id="9781963at2"/>
<evidence type="ECO:0000313" key="14">
    <source>
        <dbReference type="EMBL" id="RUT33386.1"/>
    </source>
</evidence>
<feature type="transmembrane region" description="Helical" evidence="12">
    <location>
        <begin position="145"/>
        <end position="163"/>
    </location>
</feature>
<dbReference type="GO" id="GO:0008237">
    <property type="term" value="F:metallopeptidase activity"/>
    <property type="evidence" value="ECO:0007669"/>
    <property type="project" value="UniProtKB-KW"/>
</dbReference>
<comment type="subcellular location">
    <subcellularLocation>
        <location evidence="2">Membrane</location>
        <topology evidence="2">Multi-pass membrane protein</topology>
    </subcellularLocation>
</comment>
<proteinExistence type="inferred from homology"/>
<keyword evidence="8" id="KW-0862">Zinc</keyword>
<feature type="transmembrane region" description="Helical" evidence="12">
    <location>
        <begin position="332"/>
        <end position="352"/>
    </location>
</feature>
<protein>
    <submittedName>
        <fullName evidence="14">Site-2 protease family protein</fullName>
    </submittedName>
</protein>
<evidence type="ECO:0000256" key="3">
    <source>
        <dbReference type="ARBA" id="ARBA00007931"/>
    </source>
</evidence>
<dbReference type="InterPro" id="IPR008915">
    <property type="entry name" value="Peptidase_M50"/>
</dbReference>
<dbReference type="Proteomes" id="UP000272464">
    <property type="component" value="Unassembled WGS sequence"/>
</dbReference>
<comment type="caution">
    <text evidence="14">The sequence shown here is derived from an EMBL/GenBank/DDBJ whole genome shotgun (WGS) entry which is preliminary data.</text>
</comment>
<evidence type="ECO:0000256" key="9">
    <source>
        <dbReference type="ARBA" id="ARBA00022989"/>
    </source>
</evidence>
<name>A0A3S1D0M1_9BACL</name>
<gene>
    <name evidence="14" type="ORF">EJP77_06985</name>
</gene>
<feature type="transmembrane region" description="Helical" evidence="12">
    <location>
        <begin position="20"/>
        <end position="38"/>
    </location>
</feature>
<keyword evidence="5 12" id="KW-0812">Transmembrane</keyword>
<feature type="domain" description="Peptidase M50" evidence="13">
    <location>
        <begin position="65"/>
        <end position="140"/>
    </location>
</feature>
<dbReference type="GO" id="GO:0046872">
    <property type="term" value="F:metal ion binding"/>
    <property type="evidence" value="ECO:0007669"/>
    <property type="project" value="UniProtKB-KW"/>
</dbReference>
<dbReference type="RefSeq" id="WP_127198501.1">
    <property type="nucleotide sequence ID" value="NZ_RZNX01000002.1"/>
</dbReference>
<keyword evidence="4 14" id="KW-0645">Protease</keyword>
<evidence type="ECO:0000259" key="13">
    <source>
        <dbReference type="Pfam" id="PF02163"/>
    </source>
</evidence>
<dbReference type="PANTHER" id="PTHR39188">
    <property type="entry name" value="MEMBRANE-ASSOCIATED ZINC METALLOPROTEASE M50B"/>
    <property type="match status" value="1"/>
</dbReference>
<evidence type="ECO:0000256" key="5">
    <source>
        <dbReference type="ARBA" id="ARBA00022692"/>
    </source>
</evidence>
<feature type="transmembrane region" description="Helical" evidence="12">
    <location>
        <begin position="175"/>
        <end position="192"/>
    </location>
</feature>
<dbReference type="Pfam" id="PF02163">
    <property type="entry name" value="Peptidase_M50"/>
    <property type="match status" value="1"/>
</dbReference>
<accession>A0A3S1D0M1</accession>
<keyword evidence="11 12" id="KW-0472">Membrane</keyword>
<feature type="transmembrane region" description="Helical" evidence="12">
    <location>
        <begin position="50"/>
        <end position="76"/>
    </location>
</feature>
<dbReference type="GO" id="GO:0016020">
    <property type="term" value="C:membrane"/>
    <property type="evidence" value="ECO:0007669"/>
    <property type="project" value="UniProtKB-SubCell"/>
</dbReference>
<dbReference type="EMBL" id="RZNX01000002">
    <property type="protein sequence ID" value="RUT33386.1"/>
    <property type="molecule type" value="Genomic_DNA"/>
</dbReference>
<comment type="cofactor">
    <cofactor evidence="1">
        <name>Zn(2+)</name>
        <dbReference type="ChEBI" id="CHEBI:29105"/>
    </cofactor>
</comment>
<evidence type="ECO:0000256" key="11">
    <source>
        <dbReference type="ARBA" id="ARBA00023136"/>
    </source>
</evidence>